<evidence type="ECO:0000259" key="1">
    <source>
        <dbReference type="Pfam" id="PF12937"/>
    </source>
</evidence>
<dbReference type="HOGENOM" id="CLU_031654_0_0_1"/>
<dbReference type="Gene3D" id="3.80.10.10">
    <property type="entry name" value="Ribonuclease Inhibitor"/>
    <property type="match status" value="1"/>
</dbReference>
<dbReference type="EMBL" id="CAFZ01000115">
    <property type="protein sequence ID" value="CCA71329.1"/>
    <property type="molecule type" value="Genomic_DNA"/>
</dbReference>
<dbReference type="AlphaFoldDB" id="G4TJ36"/>
<organism evidence="2 3">
    <name type="scientific">Serendipita indica (strain DSM 11827)</name>
    <name type="common">Root endophyte fungus</name>
    <name type="synonym">Piriformospora indica</name>
    <dbReference type="NCBI Taxonomy" id="1109443"/>
    <lineage>
        <taxon>Eukaryota</taxon>
        <taxon>Fungi</taxon>
        <taxon>Dikarya</taxon>
        <taxon>Basidiomycota</taxon>
        <taxon>Agaricomycotina</taxon>
        <taxon>Agaricomycetes</taxon>
        <taxon>Sebacinales</taxon>
        <taxon>Serendipitaceae</taxon>
        <taxon>Serendipita</taxon>
    </lineage>
</organism>
<dbReference type="OrthoDB" id="2423701at2759"/>
<name>G4TJ36_SERID</name>
<proteinExistence type="predicted"/>
<dbReference type="InParanoid" id="G4TJ36"/>
<keyword evidence="3" id="KW-1185">Reference proteome</keyword>
<dbReference type="InterPro" id="IPR001810">
    <property type="entry name" value="F-box_dom"/>
</dbReference>
<evidence type="ECO:0000313" key="3">
    <source>
        <dbReference type="Proteomes" id="UP000007148"/>
    </source>
</evidence>
<sequence>MDYTRLVPKTSQERLARIRQIHQTYTPERLRATFKAFGVKREQLQKQLVALDALSDIIKQSLMESTSPAKRLPLEIISMILVYHICGNYGSLQAAMLVCRRWHRAAKLAGEIWSTIEVQMGYHYLSSDGVARCGTEKQLLRAFTRSEGLPLSISFDAIFGSYESHVTALFNSVREHFPSPRARSLRVTNIHQLASALFDSWDLTGLEEIETEDDRLLKRAILESRKLAILRIRGSQLKPFQSLPLWGRLRKLHISKVDGTVLGRILILCERVNDLTLQDCELNPQANPILMPQLWYLVLRSCTPFWPIDCPNIMKLSLEYTGRSDSIIHTDIVLPRLRIFDYTGSSADIHLPVFKVPNLEDLKISGPWNSVCFEDNDNLLSRLWVNRPREERFNPCVLHLRNMRVDQKLLAKALATLTRCVKLRLHGIVHSVELFKVLKVEQKRIHSGIAISRTLESLVITFSGLRRVSRSALTHRAREFAEARKSAGIPLRYLEIGYDILEDCTSNQ</sequence>
<dbReference type="InterPro" id="IPR036047">
    <property type="entry name" value="F-box-like_dom_sf"/>
</dbReference>
<reference evidence="2 3" key="1">
    <citation type="journal article" date="2011" name="PLoS Pathog.">
        <title>Endophytic Life Strategies Decoded by Genome and Transcriptome Analyses of the Mutualistic Root Symbiont Piriformospora indica.</title>
        <authorList>
            <person name="Zuccaro A."/>
            <person name="Lahrmann U."/>
            <person name="Guldener U."/>
            <person name="Langen G."/>
            <person name="Pfiffi S."/>
            <person name="Biedenkopf D."/>
            <person name="Wong P."/>
            <person name="Samans B."/>
            <person name="Grimm C."/>
            <person name="Basiewicz M."/>
            <person name="Murat C."/>
            <person name="Martin F."/>
            <person name="Kogel K.H."/>
        </authorList>
    </citation>
    <scope>NUCLEOTIDE SEQUENCE [LARGE SCALE GENOMIC DNA]</scope>
    <source>
        <strain evidence="2 3">DSM 11827</strain>
    </source>
</reference>
<dbReference type="Proteomes" id="UP000007148">
    <property type="component" value="Unassembled WGS sequence"/>
</dbReference>
<gene>
    <name evidence="2" type="ORF">PIIN_05268</name>
</gene>
<protein>
    <recommendedName>
        <fullName evidence="1">F-box domain-containing protein</fullName>
    </recommendedName>
</protein>
<feature type="domain" description="F-box" evidence="1">
    <location>
        <begin position="71"/>
        <end position="116"/>
    </location>
</feature>
<dbReference type="InterPro" id="IPR032675">
    <property type="entry name" value="LRR_dom_sf"/>
</dbReference>
<comment type="caution">
    <text evidence="2">The sequence shown here is derived from an EMBL/GenBank/DDBJ whole genome shotgun (WGS) entry which is preliminary data.</text>
</comment>
<evidence type="ECO:0000313" key="2">
    <source>
        <dbReference type="EMBL" id="CCA71329.1"/>
    </source>
</evidence>
<dbReference type="Pfam" id="PF12937">
    <property type="entry name" value="F-box-like"/>
    <property type="match status" value="1"/>
</dbReference>
<dbReference type="SUPFAM" id="SSF52047">
    <property type="entry name" value="RNI-like"/>
    <property type="match status" value="1"/>
</dbReference>
<dbReference type="SUPFAM" id="SSF81383">
    <property type="entry name" value="F-box domain"/>
    <property type="match status" value="1"/>
</dbReference>
<accession>G4TJ36</accession>